<feature type="coiled-coil region" evidence="1">
    <location>
        <begin position="51"/>
        <end position="173"/>
    </location>
</feature>
<evidence type="ECO:0000313" key="4">
    <source>
        <dbReference type="Proteomes" id="UP000319257"/>
    </source>
</evidence>
<dbReference type="GeneID" id="41976215"/>
<dbReference type="RefSeq" id="XP_030992074.1">
    <property type="nucleotide sequence ID" value="XM_031143659.1"/>
</dbReference>
<evidence type="ECO:0000313" key="3">
    <source>
        <dbReference type="EMBL" id="TPX10363.1"/>
    </source>
</evidence>
<dbReference type="OrthoDB" id="5421041at2759"/>
<dbReference type="Proteomes" id="UP000319257">
    <property type="component" value="Unassembled WGS sequence"/>
</dbReference>
<dbReference type="InParanoid" id="A0A507ARD0"/>
<evidence type="ECO:0008006" key="5">
    <source>
        <dbReference type="Google" id="ProtNLM"/>
    </source>
</evidence>
<feature type="region of interest" description="Disordered" evidence="2">
    <location>
        <begin position="429"/>
        <end position="487"/>
    </location>
</feature>
<evidence type="ECO:0000256" key="1">
    <source>
        <dbReference type="SAM" id="Coils"/>
    </source>
</evidence>
<dbReference type="AlphaFoldDB" id="A0A507ARD0"/>
<keyword evidence="1" id="KW-0175">Coiled coil</keyword>
<keyword evidence="4" id="KW-1185">Reference proteome</keyword>
<accession>A0A507ARD0</accession>
<feature type="compositionally biased region" description="Acidic residues" evidence="2">
    <location>
        <begin position="478"/>
        <end position="487"/>
    </location>
</feature>
<evidence type="ECO:0000256" key="2">
    <source>
        <dbReference type="SAM" id="MobiDB-lite"/>
    </source>
</evidence>
<comment type="caution">
    <text evidence="3">The sequence shown here is derived from an EMBL/GenBank/DDBJ whole genome shotgun (WGS) entry which is preliminary data.</text>
</comment>
<sequence length="573" mass="63146">MSPDTDPTQAVDGLVGALKNLTTDPNYMMLTNFYDEAMTLREQNHQLSISHRQILEEYRAFRNELEAHQTQLVESKAALQKMLEERDAKVAALDEANKTLETAVEDKEKTLSELQELKSKLEKDAEAAISQLEEEKKKIDAMASEAEGLKTTVAGLSTELARSKEEAKAVEDKERETSSRMQILQTTVDTIAKELQIKSEQLAKNEQYRVVLVDEPEDKYVSILDNIWTSVIHLVETHLKQDLDEKVLSDSSCWKSLQESPYLKGATQIPLPRSNSLAAKRMRVAAVLAVLSRALDRHIFRPIYLMDDADSVGAEVGLARLLREVEALDPEREVHCRATLLAALPEERQRASAKRRAQQAVRDVQWVVQHLLGALQYGAFCAALESVCTLACTKWMEIQKARMKIEPYFGQPYDDYDWQVLPLLEGESEGATGSAGALTPPRSNAPSAHGSPHQGPQVMASEPDPSDAPAVSTAEDSAVIEDDESDAEIEPDNILLVVWPTMCAIEEGDLSSITQGLVISKEQARDAQSEVKTRQVPRPAQKRARTMSVPGHVAGVSAGKAFLGAGEGASKDG</sequence>
<protein>
    <recommendedName>
        <fullName evidence="5">Mei5 protein</fullName>
    </recommendedName>
</protein>
<reference evidence="3 4" key="1">
    <citation type="submission" date="2019-06" db="EMBL/GenBank/DDBJ databases">
        <title>Draft genome sequence of the filamentous fungus Phialemoniopsis curvata isolated from diesel fuel.</title>
        <authorList>
            <person name="Varaljay V.A."/>
            <person name="Lyon W.J."/>
            <person name="Crouch A.L."/>
            <person name="Drake C.E."/>
            <person name="Hollomon J.M."/>
            <person name="Nadeau L.J."/>
            <person name="Nunn H.S."/>
            <person name="Stevenson B.S."/>
            <person name="Bojanowski C.L."/>
            <person name="Crookes-Goodson W.J."/>
        </authorList>
    </citation>
    <scope>NUCLEOTIDE SEQUENCE [LARGE SCALE GENOMIC DNA]</scope>
    <source>
        <strain evidence="3 4">D216</strain>
    </source>
</reference>
<organism evidence="3 4">
    <name type="scientific">Thyridium curvatum</name>
    <dbReference type="NCBI Taxonomy" id="1093900"/>
    <lineage>
        <taxon>Eukaryota</taxon>
        <taxon>Fungi</taxon>
        <taxon>Dikarya</taxon>
        <taxon>Ascomycota</taxon>
        <taxon>Pezizomycotina</taxon>
        <taxon>Sordariomycetes</taxon>
        <taxon>Sordariomycetidae</taxon>
        <taxon>Thyridiales</taxon>
        <taxon>Thyridiaceae</taxon>
        <taxon>Thyridium</taxon>
    </lineage>
</organism>
<dbReference type="EMBL" id="SKBQ01000059">
    <property type="protein sequence ID" value="TPX10363.1"/>
    <property type="molecule type" value="Genomic_DNA"/>
</dbReference>
<proteinExistence type="predicted"/>
<name>A0A507ARD0_9PEZI</name>
<feature type="compositionally biased region" description="Low complexity" evidence="2">
    <location>
        <begin position="429"/>
        <end position="439"/>
    </location>
</feature>
<gene>
    <name evidence="3" type="ORF">E0L32_008768</name>
</gene>
<feature type="region of interest" description="Disordered" evidence="2">
    <location>
        <begin position="526"/>
        <end position="551"/>
    </location>
</feature>